<keyword evidence="2" id="KW-1185">Reference proteome</keyword>
<evidence type="ECO:0000313" key="2">
    <source>
        <dbReference type="Proteomes" id="UP001165960"/>
    </source>
</evidence>
<dbReference type="EMBL" id="QTSX02004333">
    <property type="protein sequence ID" value="KAJ9065646.1"/>
    <property type="molecule type" value="Genomic_DNA"/>
</dbReference>
<protein>
    <submittedName>
        <fullName evidence="1">Uncharacterized protein</fullName>
    </submittedName>
</protein>
<proteinExistence type="predicted"/>
<evidence type="ECO:0000313" key="1">
    <source>
        <dbReference type="EMBL" id="KAJ9065646.1"/>
    </source>
</evidence>
<name>A0ACC2STZ8_9FUNG</name>
<reference evidence="1" key="1">
    <citation type="submission" date="2022-04" db="EMBL/GenBank/DDBJ databases">
        <title>Genome of the entomopathogenic fungus Entomophthora muscae.</title>
        <authorList>
            <person name="Elya C."/>
            <person name="Lovett B.R."/>
            <person name="Lee E."/>
            <person name="Macias A.M."/>
            <person name="Hajek A.E."/>
            <person name="De Bivort B.L."/>
            <person name="Kasson M.T."/>
            <person name="De Fine Licht H.H."/>
            <person name="Stajich J.E."/>
        </authorList>
    </citation>
    <scope>NUCLEOTIDE SEQUENCE</scope>
    <source>
        <strain evidence="1">Berkeley</strain>
    </source>
</reference>
<accession>A0ACC2STZ8</accession>
<dbReference type="Proteomes" id="UP001165960">
    <property type="component" value="Unassembled WGS sequence"/>
</dbReference>
<organism evidence="1 2">
    <name type="scientific">Entomophthora muscae</name>
    <dbReference type="NCBI Taxonomy" id="34485"/>
    <lineage>
        <taxon>Eukaryota</taxon>
        <taxon>Fungi</taxon>
        <taxon>Fungi incertae sedis</taxon>
        <taxon>Zoopagomycota</taxon>
        <taxon>Entomophthoromycotina</taxon>
        <taxon>Entomophthoromycetes</taxon>
        <taxon>Entomophthorales</taxon>
        <taxon>Entomophthoraceae</taxon>
        <taxon>Entomophthora</taxon>
    </lineage>
</organism>
<comment type="caution">
    <text evidence="1">The sequence shown here is derived from an EMBL/GenBank/DDBJ whole genome shotgun (WGS) entry which is preliminary data.</text>
</comment>
<gene>
    <name evidence="1" type="ORF">DSO57_1017400</name>
</gene>
<sequence length="77" mass="8060">MCSQPSKISGAFIKAKGSAKEAIGSATINSEMLVQGTQEKAQENHEMHVANADSEGRDNAQMANDQGNADSAKIPNV</sequence>